<dbReference type="RefSeq" id="WP_281468383.1">
    <property type="nucleotide sequence ID" value="NZ_CP124535.1"/>
</dbReference>
<accession>A0ABY8Q9B2</accession>
<gene>
    <name evidence="2" type="ORF">QF092_05475</name>
</gene>
<reference evidence="2 3" key="1">
    <citation type="submission" date="2023-04" db="EMBL/GenBank/DDBJ databases">
        <title>YMD61, complete Genome.</title>
        <authorList>
            <person name="Zhang J."/>
        </authorList>
    </citation>
    <scope>NUCLEOTIDE SEQUENCE [LARGE SCALE GENOMIC DNA]</scope>
    <source>
        <strain evidence="2 3">YMD61</strain>
    </source>
</reference>
<proteinExistence type="predicted"/>
<dbReference type="EMBL" id="CP124535">
    <property type="protein sequence ID" value="WGV17257.1"/>
    <property type="molecule type" value="Genomic_DNA"/>
</dbReference>
<feature type="region of interest" description="Disordered" evidence="1">
    <location>
        <begin position="61"/>
        <end position="81"/>
    </location>
</feature>
<evidence type="ECO:0000313" key="2">
    <source>
        <dbReference type="EMBL" id="WGV17257.1"/>
    </source>
</evidence>
<dbReference type="Proteomes" id="UP001230978">
    <property type="component" value="Chromosome"/>
</dbReference>
<protein>
    <submittedName>
        <fullName evidence="2">Uncharacterized protein</fullName>
    </submittedName>
</protein>
<sequence>MLTKAEGAVHVSARWQRLNGYFSHALGETHPAILRHGLVRDTADWPFLRLNALPATQGRTAHPTLHRYRMGHPAHPAFGPR</sequence>
<name>A0ABY8Q9B2_9RHOB</name>
<organism evidence="2 3">
    <name type="scientific">Fuscovulum ytuae</name>
    <dbReference type="NCBI Taxonomy" id="3042299"/>
    <lineage>
        <taxon>Bacteria</taxon>
        <taxon>Pseudomonadati</taxon>
        <taxon>Pseudomonadota</taxon>
        <taxon>Alphaproteobacteria</taxon>
        <taxon>Rhodobacterales</taxon>
        <taxon>Paracoccaceae</taxon>
        <taxon>Fuscovulum</taxon>
    </lineage>
</organism>
<evidence type="ECO:0000313" key="3">
    <source>
        <dbReference type="Proteomes" id="UP001230978"/>
    </source>
</evidence>
<evidence type="ECO:0000256" key="1">
    <source>
        <dbReference type="SAM" id="MobiDB-lite"/>
    </source>
</evidence>
<keyword evidence="3" id="KW-1185">Reference proteome</keyword>